<gene>
    <name evidence="1" type="ordered locus">Halhy_0077</name>
</gene>
<reference key="2">
    <citation type="submission" date="2011-04" db="EMBL/GenBank/DDBJ databases">
        <title>Complete sequence of chromosome of Haliscomenobacter hydrossis DSM 1100.</title>
        <authorList>
            <consortium name="US DOE Joint Genome Institute (JGI-PGF)"/>
            <person name="Lucas S."/>
            <person name="Han J."/>
            <person name="Lapidus A."/>
            <person name="Bruce D."/>
            <person name="Goodwin L."/>
            <person name="Pitluck S."/>
            <person name="Peters L."/>
            <person name="Kyrpides N."/>
            <person name="Mavromatis K."/>
            <person name="Ivanova N."/>
            <person name="Ovchinnikova G."/>
            <person name="Pagani I."/>
            <person name="Daligault H."/>
            <person name="Detter J.C."/>
            <person name="Han C."/>
            <person name="Land M."/>
            <person name="Hauser L."/>
            <person name="Markowitz V."/>
            <person name="Cheng J.-F."/>
            <person name="Hugenholtz P."/>
            <person name="Woyke T."/>
            <person name="Wu D."/>
            <person name="Verbarg S."/>
            <person name="Frueling A."/>
            <person name="Brambilla E."/>
            <person name="Klenk H.-P."/>
            <person name="Eisen J.A."/>
        </authorList>
    </citation>
    <scope>NUCLEOTIDE SEQUENCE</scope>
    <source>
        <strain>DSM 1100</strain>
    </source>
</reference>
<proteinExistence type="predicted"/>
<dbReference type="PROSITE" id="PS51257">
    <property type="entry name" value="PROKAR_LIPOPROTEIN"/>
    <property type="match status" value="1"/>
</dbReference>
<name>F4KSM6_HALH1</name>
<dbReference type="RefSeq" id="WP_013762554.1">
    <property type="nucleotide sequence ID" value="NC_015510.1"/>
</dbReference>
<reference evidence="1 2" key="1">
    <citation type="journal article" date="2011" name="Stand. Genomic Sci.">
        <title>Complete genome sequence of Haliscomenobacter hydrossis type strain (O).</title>
        <authorList>
            <consortium name="US DOE Joint Genome Institute (JGI-PGF)"/>
            <person name="Daligault H."/>
            <person name="Lapidus A."/>
            <person name="Zeytun A."/>
            <person name="Nolan M."/>
            <person name="Lucas S."/>
            <person name="Del Rio T.G."/>
            <person name="Tice H."/>
            <person name="Cheng J.F."/>
            <person name="Tapia R."/>
            <person name="Han C."/>
            <person name="Goodwin L."/>
            <person name="Pitluck S."/>
            <person name="Liolios K."/>
            <person name="Pagani I."/>
            <person name="Ivanova N."/>
            <person name="Huntemann M."/>
            <person name="Mavromatis K."/>
            <person name="Mikhailova N."/>
            <person name="Pati A."/>
            <person name="Chen A."/>
            <person name="Palaniappan K."/>
            <person name="Land M."/>
            <person name="Hauser L."/>
            <person name="Brambilla E.M."/>
            <person name="Rohde M."/>
            <person name="Verbarg S."/>
            <person name="Goker M."/>
            <person name="Bristow J."/>
            <person name="Eisen J.A."/>
            <person name="Markowitz V."/>
            <person name="Hugenholtz P."/>
            <person name="Kyrpides N.C."/>
            <person name="Klenk H.P."/>
            <person name="Woyke T."/>
        </authorList>
    </citation>
    <scope>NUCLEOTIDE SEQUENCE [LARGE SCALE GENOMIC DNA]</scope>
    <source>
        <strain evidence="2">ATCC 27775 / DSM 1100 / LMG 10767 / O</strain>
    </source>
</reference>
<dbReference type="STRING" id="760192.Halhy_0077"/>
<dbReference type="Proteomes" id="UP000008461">
    <property type="component" value="Chromosome"/>
</dbReference>
<organism evidence="1 2">
    <name type="scientific">Haliscomenobacter hydrossis (strain ATCC 27775 / DSM 1100 / LMG 10767 / O)</name>
    <dbReference type="NCBI Taxonomy" id="760192"/>
    <lineage>
        <taxon>Bacteria</taxon>
        <taxon>Pseudomonadati</taxon>
        <taxon>Bacteroidota</taxon>
        <taxon>Saprospiria</taxon>
        <taxon>Saprospirales</taxon>
        <taxon>Haliscomenobacteraceae</taxon>
        <taxon>Haliscomenobacter</taxon>
    </lineage>
</organism>
<keyword evidence="2" id="KW-1185">Reference proteome</keyword>
<dbReference type="KEGG" id="hhy:Halhy_0077"/>
<protein>
    <recommendedName>
        <fullName evidence="3">Lipoprotein</fullName>
    </recommendedName>
</protein>
<evidence type="ECO:0000313" key="1">
    <source>
        <dbReference type="EMBL" id="AEE47990.1"/>
    </source>
</evidence>
<accession>F4KSM6</accession>
<evidence type="ECO:0008006" key="3">
    <source>
        <dbReference type="Google" id="ProtNLM"/>
    </source>
</evidence>
<dbReference type="EMBL" id="CP002691">
    <property type="protein sequence ID" value="AEE47990.1"/>
    <property type="molecule type" value="Genomic_DNA"/>
</dbReference>
<evidence type="ECO:0000313" key="2">
    <source>
        <dbReference type="Proteomes" id="UP000008461"/>
    </source>
</evidence>
<dbReference type="AlphaFoldDB" id="F4KSM6"/>
<sequence>MKKIFLIAVLFLLMQSCITSLFPLYTDASLVAKNELIATWKGKDSFYWKFYKVDDSKLYSLRCRTGRFTAEYSAGLVKIGDNYFMDLKMLGTPLSDDEKKRIEADEAAKKKAGKDETSDGSELGLLAMNVACHNFYKLGFKGEKIYVYPFNEDYLKELFNQRKIRIKHEKVDEYTTLLTASTKELQDFFQKYGNDPKLFQDDPEILTKYINTK</sequence>
<dbReference type="HOGENOM" id="CLU_1224335_0_0_10"/>
<dbReference type="OrthoDB" id="1421611at2"/>